<comment type="caution">
    <text evidence="1">The sequence shown here is derived from an EMBL/GenBank/DDBJ whole genome shotgun (WGS) entry which is preliminary data.</text>
</comment>
<dbReference type="EMBL" id="BPQV01000001">
    <property type="protein sequence ID" value="GJE25313.1"/>
    <property type="molecule type" value="Genomic_DNA"/>
</dbReference>
<evidence type="ECO:0000313" key="2">
    <source>
        <dbReference type="Proteomes" id="UP001055156"/>
    </source>
</evidence>
<protein>
    <recommendedName>
        <fullName evidence="3">Histidine kinase</fullName>
    </recommendedName>
</protein>
<dbReference type="RefSeq" id="WP_238309270.1">
    <property type="nucleotide sequence ID" value="NZ_BPQV01000001.1"/>
</dbReference>
<evidence type="ECO:0000313" key="1">
    <source>
        <dbReference type="EMBL" id="GJE25313.1"/>
    </source>
</evidence>
<keyword evidence="2" id="KW-1185">Reference proteome</keyword>
<gene>
    <name evidence="1" type="ORF">LKMONMHP_0148</name>
</gene>
<sequence length="149" mass="15679">MAAPPDVLAQRVEPQGGCYGVQILVAGRRKGWRNDVCAQIRRAGFCATTVDSGVDALTVLVLGIPVDVLVTDAELQGELCCSRLAAEAKALRPNLGIIYAGDESAVSTLPPDAIILPADAEEEGVTKRVRQALRSRAPADAPEPAHKRA</sequence>
<dbReference type="Proteomes" id="UP001055156">
    <property type="component" value="Unassembled WGS sequence"/>
</dbReference>
<reference evidence="1" key="1">
    <citation type="journal article" date="2021" name="Front. Microbiol.">
        <title>Comprehensive Comparative Genomics and Phenotyping of Methylobacterium Species.</title>
        <authorList>
            <person name="Alessa O."/>
            <person name="Ogura Y."/>
            <person name="Fujitani Y."/>
            <person name="Takami H."/>
            <person name="Hayashi T."/>
            <person name="Sahin N."/>
            <person name="Tani A."/>
        </authorList>
    </citation>
    <scope>NUCLEOTIDE SEQUENCE</scope>
    <source>
        <strain evidence="1">NBRC 15689</strain>
    </source>
</reference>
<dbReference type="Gene3D" id="3.40.50.2300">
    <property type="match status" value="1"/>
</dbReference>
<reference evidence="1" key="2">
    <citation type="submission" date="2021-08" db="EMBL/GenBank/DDBJ databases">
        <authorList>
            <person name="Tani A."/>
            <person name="Ola A."/>
            <person name="Ogura Y."/>
            <person name="Katsura K."/>
            <person name="Hayashi T."/>
        </authorList>
    </citation>
    <scope>NUCLEOTIDE SEQUENCE</scope>
    <source>
        <strain evidence="1">NBRC 15689</strain>
    </source>
</reference>
<evidence type="ECO:0008006" key="3">
    <source>
        <dbReference type="Google" id="ProtNLM"/>
    </source>
</evidence>
<dbReference type="InterPro" id="IPR011006">
    <property type="entry name" value="CheY-like_superfamily"/>
</dbReference>
<proteinExistence type="predicted"/>
<name>A0ABQ4T274_METOR</name>
<accession>A0ABQ4T274</accession>
<dbReference type="SUPFAM" id="SSF52172">
    <property type="entry name" value="CheY-like"/>
    <property type="match status" value="1"/>
</dbReference>
<organism evidence="1 2">
    <name type="scientific">Methylobacterium organophilum</name>
    <dbReference type="NCBI Taxonomy" id="410"/>
    <lineage>
        <taxon>Bacteria</taxon>
        <taxon>Pseudomonadati</taxon>
        <taxon>Pseudomonadota</taxon>
        <taxon>Alphaproteobacteria</taxon>
        <taxon>Hyphomicrobiales</taxon>
        <taxon>Methylobacteriaceae</taxon>
        <taxon>Methylobacterium</taxon>
    </lineage>
</organism>